<dbReference type="InterPro" id="IPR018580">
    <property type="entry name" value="Uncharacterised_YfhO"/>
</dbReference>
<evidence type="ECO:0000256" key="1">
    <source>
        <dbReference type="SAM" id="Phobius"/>
    </source>
</evidence>
<keyword evidence="3" id="KW-1185">Reference proteome</keyword>
<keyword evidence="1" id="KW-1133">Transmembrane helix</keyword>
<feature type="transmembrane region" description="Helical" evidence="1">
    <location>
        <begin position="817"/>
        <end position="835"/>
    </location>
</feature>
<proteinExistence type="predicted"/>
<dbReference type="EMBL" id="JAKEVY010000001">
    <property type="protein sequence ID" value="MCF1713202.1"/>
    <property type="molecule type" value="Genomic_DNA"/>
</dbReference>
<keyword evidence="1" id="KW-0812">Transmembrane</keyword>
<dbReference type="Proteomes" id="UP001200145">
    <property type="component" value="Unassembled WGS sequence"/>
</dbReference>
<evidence type="ECO:0000313" key="3">
    <source>
        <dbReference type="Proteomes" id="UP001200145"/>
    </source>
</evidence>
<feature type="transmembrane region" description="Helical" evidence="1">
    <location>
        <begin position="95"/>
        <end position="118"/>
    </location>
</feature>
<keyword evidence="1" id="KW-0472">Membrane</keyword>
<sequence length="847" mass="93454">MNSAWFKKAAPHLYAVLAFLVIAIIYCQPALMGKVVEQHDTLGWRGMAQQSFEFKEKYGYFPLWTNSMFGGMPAFAIAFEGTVIQTIYLQNLLTLWMPVPVSFFFLACISFYFMGIVFRLKPLIAAMAAIAFAWATYDPVIIAVGHNTKMWAIAYMPAVIASLVLIFQGRYLLGAGLLALFFGLQTSTQHVQVVYYTAIIMACMSVAYLVHSIRAKNVKPVIISGLVALGAGLLGIASYAISWYPLQDYAKETMRGGRSEITIGKDSTNLTKGGLDKDYAFGWSYGISETMTFMVPRVYGGSSSTVVAGKPRSEFGEDTKVSQVIQEKTGMSEDQADGFAQQLPAYWGDQPGTSGPVYLGAIICALFILGLINVKSWHKGWIIAATIIGIFLAWGKNFSSLNYFLFDYLPLYNKFRAPSMALIIPQLTFPLLAGLGLQQFIEAKEAGTLDWKKLKLAGYVLGGVLVLFIGFYVMADFTSPNDSQLKQQLTSMMAQGQQNPEIQQQAQSFAQSVVSALQDDRQTIYGKDLLRALALILLAVGLLYYYAKGSIKLSFVLLGLVALSSLDLITVGRRYLNADNFVDKEEFEAGLSPNAADLQILQDTKQPYRVFDRATGGSPFESARASYFHNSIGGYSPAKLGLYQDLIEHQLSKGNMEVYNMLNTRYFIMQNPADGQPVVQMNPNAYGPVWLVKQLQFVADGNAEIQALDSTNLREVAVVQEKFKEAAGTAPVYDSTASISWVENRNDVVVYKSSSASPQFAVFSEIYYDKGWNAYLDGKLVPHVKTNYLLRGMGIPAGQHTIEFKFEPKAVALSKTITTASTIILLLLLVSGAVVEYRKKKETPEVS</sequence>
<protein>
    <submittedName>
        <fullName evidence="2">YfhO family protein</fullName>
    </submittedName>
</protein>
<dbReference type="RefSeq" id="WP_234863662.1">
    <property type="nucleotide sequence ID" value="NZ_JAKEVY010000001.1"/>
</dbReference>
<dbReference type="Pfam" id="PF09586">
    <property type="entry name" value="YfhO"/>
    <property type="match status" value="1"/>
</dbReference>
<dbReference type="PANTHER" id="PTHR38454">
    <property type="entry name" value="INTEGRAL MEMBRANE PROTEIN-RELATED"/>
    <property type="match status" value="1"/>
</dbReference>
<dbReference type="PANTHER" id="PTHR38454:SF1">
    <property type="entry name" value="INTEGRAL MEMBRANE PROTEIN"/>
    <property type="match status" value="1"/>
</dbReference>
<feature type="transmembrane region" description="Helical" evidence="1">
    <location>
        <begin position="193"/>
        <end position="210"/>
    </location>
</feature>
<gene>
    <name evidence="2" type="ORF">L0U88_01005</name>
</gene>
<organism evidence="2 3">
    <name type="scientific">Flavihumibacter fluminis</name>
    <dbReference type="NCBI Taxonomy" id="2909236"/>
    <lineage>
        <taxon>Bacteria</taxon>
        <taxon>Pseudomonadati</taxon>
        <taxon>Bacteroidota</taxon>
        <taxon>Chitinophagia</taxon>
        <taxon>Chitinophagales</taxon>
        <taxon>Chitinophagaceae</taxon>
        <taxon>Flavihumibacter</taxon>
    </lineage>
</organism>
<feature type="transmembrane region" description="Helical" evidence="1">
    <location>
        <begin position="417"/>
        <end position="435"/>
    </location>
</feature>
<reference evidence="2 3" key="1">
    <citation type="submission" date="2022-01" db="EMBL/GenBank/DDBJ databases">
        <title>Flavihumibacter sp. nov., isolated from sediment of a river.</title>
        <authorList>
            <person name="Liu H."/>
        </authorList>
    </citation>
    <scope>NUCLEOTIDE SEQUENCE [LARGE SCALE GENOMIC DNA]</scope>
    <source>
        <strain evidence="2 3">RY-1</strain>
    </source>
</reference>
<comment type="caution">
    <text evidence="2">The sequence shown here is derived from an EMBL/GenBank/DDBJ whole genome shotgun (WGS) entry which is preliminary data.</text>
</comment>
<feature type="transmembrane region" description="Helical" evidence="1">
    <location>
        <begin position="222"/>
        <end position="244"/>
    </location>
</feature>
<feature type="transmembrane region" description="Helical" evidence="1">
    <location>
        <begin position="381"/>
        <end position="405"/>
    </location>
</feature>
<feature type="transmembrane region" description="Helical" evidence="1">
    <location>
        <begin position="529"/>
        <end position="546"/>
    </location>
</feature>
<feature type="transmembrane region" description="Helical" evidence="1">
    <location>
        <begin position="357"/>
        <end position="374"/>
    </location>
</feature>
<feature type="transmembrane region" description="Helical" evidence="1">
    <location>
        <begin position="456"/>
        <end position="475"/>
    </location>
</feature>
<feature type="transmembrane region" description="Helical" evidence="1">
    <location>
        <begin position="553"/>
        <end position="572"/>
    </location>
</feature>
<name>A0ABS9BC70_9BACT</name>
<evidence type="ECO:0000313" key="2">
    <source>
        <dbReference type="EMBL" id="MCF1713202.1"/>
    </source>
</evidence>
<feature type="transmembrane region" description="Helical" evidence="1">
    <location>
        <begin position="124"/>
        <end position="145"/>
    </location>
</feature>
<accession>A0ABS9BC70</accession>
<feature type="transmembrane region" description="Helical" evidence="1">
    <location>
        <begin position="152"/>
        <end position="173"/>
    </location>
</feature>
<feature type="transmembrane region" description="Helical" evidence="1">
    <location>
        <begin position="12"/>
        <end position="31"/>
    </location>
</feature>
<feature type="transmembrane region" description="Helical" evidence="1">
    <location>
        <begin position="68"/>
        <end position="88"/>
    </location>
</feature>